<evidence type="ECO:0000256" key="3">
    <source>
        <dbReference type="SAM" id="Phobius"/>
    </source>
</evidence>
<feature type="region of interest" description="Disordered" evidence="2">
    <location>
        <begin position="472"/>
        <end position="495"/>
    </location>
</feature>
<dbReference type="OrthoDB" id="542013at2759"/>
<dbReference type="EMBL" id="WUBL01000030">
    <property type="protein sequence ID" value="KAF2969885.1"/>
    <property type="molecule type" value="Genomic_DNA"/>
</dbReference>
<keyword evidence="1" id="KW-0560">Oxidoreductase</keyword>
<dbReference type="PRINTS" id="PR00081">
    <property type="entry name" value="GDHRDH"/>
</dbReference>
<dbReference type="AlphaFoldDB" id="A0A7C8IV50"/>
<dbReference type="InParanoid" id="A0A7C8IV50"/>
<dbReference type="SUPFAM" id="SSF51735">
    <property type="entry name" value="NAD(P)-binding Rossmann-fold domains"/>
    <property type="match status" value="1"/>
</dbReference>
<evidence type="ECO:0000256" key="2">
    <source>
        <dbReference type="SAM" id="MobiDB-lite"/>
    </source>
</evidence>
<sequence>MTTGTITKTVVATGASSGLGFEAVKQLLQQPQSYRFILGARDLTTTQAAYDGLKYDAAKHKILILPLELTDLRGVKSFAQQALENLGEDNLDILFLNAGMNKPATEPGPNGSRWCESLVVNHFSQHYLMHLLEDKLRQSHSRIVVVSSGIVRNIRDQDPGTLDTDLKAESGAGAFIVYSASKFAQLLSVHWWRRRLGNFARVVAVSPGLVPGTRLGRHLNIKGDTNNLPDARPIDEGAKSLLQAFTRDDFPSDPEQIFLTSRGDWWPKDVYGLSLDEALQEKWSPNILYVKLHCIVSAKALRTWGPRLRSHVIEWAIDSDLAREDIRRSSMRLNMKVINQREELDRPQEHVFLVNCIGSSDSESEAAYYSSAPVADPDTIAVITTPSEGVKQWEDTTTTTTFTDAGSTVQTGFMVTLGSRPGDGDIAGYASNSWNTSFACYAQASTLLYTRDNRDCFSVSIHTSALSSTTARSSATHVPVTSATDAPPPHPTKPQVETAAGIAIGVTLGTILLAVTTISLLRRYWRWRRPRESKSLGVTSGTEPSQMDGRSIYEAGGHTIPVELLGSYIHVHELEGRPRRDMGVGAG</sequence>
<dbReference type="GO" id="GO:0016491">
    <property type="term" value="F:oxidoreductase activity"/>
    <property type="evidence" value="ECO:0007669"/>
    <property type="project" value="UniProtKB-KW"/>
</dbReference>
<keyword evidence="5" id="KW-1185">Reference proteome</keyword>
<evidence type="ECO:0000256" key="1">
    <source>
        <dbReference type="ARBA" id="ARBA00023002"/>
    </source>
</evidence>
<dbReference type="Proteomes" id="UP000481858">
    <property type="component" value="Unassembled WGS sequence"/>
</dbReference>
<reference evidence="4 5" key="1">
    <citation type="submission" date="2019-12" db="EMBL/GenBank/DDBJ databases">
        <title>Draft genome sequence of the ascomycete Xylaria multiplex DSM 110363.</title>
        <authorList>
            <person name="Buettner E."/>
            <person name="Kellner H."/>
        </authorList>
    </citation>
    <scope>NUCLEOTIDE SEQUENCE [LARGE SCALE GENOMIC DNA]</scope>
    <source>
        <strain evidence="4 5">DSM 110363</strain>
    </source>
</reference>
<feature type="transmembrane region" description="Helical" evidence="3">
    <location>
        <begin position="499"/>
        <end position="521"/>
    </location>
</feature>
<dbReference type="Gene3D" id="3.40.50.720">
    <property type="entry name" value="NAD(P)-binding Rossmann-like Domain"/>
    <property type="match status" value="1"/>
</dbReference>
<protein>
    <submittedName>
        <fullName evidence="4">Uncharacterized protein</fullName>
    </submittedName>
</protein>
<accession>A0A7C8IV50</accession>
<organism evidence="4 5">
    <name type="scientific">Xylaria multiplex</name>
    <dbReference type="NCBI Taxonomy" id="323545"/>
    <lineage>
        <taxon>Eukaryota</taxon>
        <taxon>Fungi</taxon>
        <taxon>Dikarya</taxon>
        <taxon>Ascomycota</taxon>
        <taxon>Pezizomycotina</taxon>
        <taxon>Sordariomycetes</taxon>
        <taxon>Xylariomycetidae</taxon>
        <taxon>Xylariales</taxon>
        <taxon>Xylariaceae</taxon>
        <taxon>Xylaria</taxon>
    </lineage>
</organism>
<comment type="caution">
    <text evidence="4">The sequence shown here is derived from an EMBL/GenBank/DDBJ whole genome shotgun (WGS) entry which is preliminary data.</text>
</comment>
<dbReference type="InterPro" id="IPR036291">
    <property type="entry name" value="NAD(P)-bd_dom_sf"/>
</dbReference>
<name>A0A7C8IV50_9PEZI</name>
<keyword evidence="3" id="KW-0812">Transmembrane</keyword>
<keyword evidence="3" id="KW-0472">Membrane</keyword>
<dbReference type="Pfam" id="PF00106">
    <property type="entry name" value="adh_short"/>
    <property type="match status" value="1"/>
</dbReference>
<proteinExistence type="predicted"/>
<dbReference type="InterPro" id="IPR002347">
    <property type="entry name" value="SDR_fam"/>
</dbReference>
<keyword evidence="3" id="KW-1133">Transmembrane helix</keyword>
<gene>
    <name evidence="4" type="ORF">GQX73_g3684</name>
</gene>
<evidence type="ECO:0000313" key="4">
    <source>
        <dbReference type="EMBL" id="KAF2969885.1"/>
    </source>
</evidence>
<dbReference type="PANTHER" id="PTHR43157">
    <property type="entry name" value="PHOSPHATIDYLINOSITOL-GLYCAN BIOSYNTHESIS CLASS F PROTEIN-RELATED"/>
    <property type="match status" value="1"/>
</dbReference>
<evidence type="ECO:0000313" key="5">
    <source>
        <dbReference type="Proteomes" id="UP000481858"/>
    </source>
</evidence>
<dbReference type="PANTHER" id="PTHR43157:SF31">
    <property type="entry name" value="PHOSPHATIDYLINOSITOL-GLYCAN BIOSYNTHESIS CLASS F PROTEIN"/>
    <property type="match status" value="1"/>
</dbReference>